<feature type="transmembrane region" description="Helical" evidence="2">
    <location>
        <begin position="238"/>
        <end position="255"/>
    </location>
</feature>
<keyword evidence="2" id="KW-0812">Transmembrane</keyword>
<keyword evidence="2" id="KW-1133">Transmembrane helix</keyword>
<dbReference type="Proteomes" id="UP000694941">
    <property type="component" value="Unplaced"/>
</dbReference>
<evidence type="ECO:0000313" key="3">
    <source>
        <dbReference type="Proteomes" id="UP000694941"/>
    </source>
</evidence>
<feature type="transmembrane region" description="Helical" evidence="2">
    <location>
        <begin position="267"/>
        <end position="290"/>
    </location>
</feature>
<sequence length="321" mass="36094">MANIDDVARRREIRRRKILENSEARWQKILDYERSTSKGNTLPSNMIQEKCMNISDEHEPSQEQPFKLSDQLYSAERRNGSSKTDFNLISDASSNPTDLNKQVQQEDSVSPDNSDWPKSYVVATSEVHADRTNLSSSNCKSSLPFLSTGNHTSNGTLRKRSTASNAFPKKVSDAESRNYSRSKADRRRRSSCTQLVWDTLQLSSLSISSLRALLMLILAGIISFLLLAFRNLPLCQSVFVPFTLVELMIYVYCYIKGSFKAASRTTSASLITAALILCGVSSSIISKTSICLNILQDVSTDFAVYFFTFLVMHVLFLDWLC</sequence>
<feature type="compositionally biased region" description="Polar residues" evidence="1">
    <location>
        <begin position="81"/>
        <end position="113"/>
    </location>
</feature>
<dbReference type="GeneID" id="106461016"/>
<dbReference type="RefSeq" id="XP_022243532.1">
    <property type="nucleotide sequence ID" value="XM_022387824.1"/>
</dbReference>
<dbReference type="PANTHER" id="PTHR15026:SF0">
    <property type="entry name" value="GUIDED ENTRY OF TAIL-ANCHORED PROTEINS FACTOR CAMLG"/>
    <property type="match status" value="1"/>
</dbReference>
<gene>
    <name evidence="4" type="primary">LOC106461016</name>
</gene>
<keyword evidence="2" id="KW-0472">Membrane</keyword>
<evidence type="ECO:0000256" key="1">
    <source>
        <dbReference type="SAM" id="MobiDB-lite"/>
    </source>
</evidence>
<organism evidence="3 4">
    <name type="scientific">Limulus polyphemus</name>
    <name type="common">Atlantic horseshoe crab</name>
    <dbReference type="NCBI Taxonomy" id="6850"/>
    <lineage>
        <taxon>Eukaryota</taxon>
        <taxon>Metazoa</taxon>
        <taxon>Ecdysozoa</taxon>
        <taxon>Arthropoda</taxon>
        <taxon>Chelicerata</taxon>
        <taxon>Merostomata</taxon>
        <taxon>Xiphosura</taxon>
        <taxon>Limulidae</taxon>
        <taxon>Limulus</taxon>
    </lineage>
</organism>
<dbReference type="InterPro" id="IPR016719">
    <property type="entry name" value="CAMLG"/>
</dbReference>
<keyword evidence="3" id="KW-1185">Reference proteome</keyword>
<protein>
    <submittedName>
        <fullName evidence="4">Calcium signal-modulating cyclophilin ligand-like isoform X1</fullName>
    </submittedName>
</protein>
<feature type="region of interest" description="Disordered" evidence="1">
    <location>
        <begin position="75"/>
        <end position="117"/>
    </location>
</feature>
<feature type="region of interest" description="Disordered" evidence="1">
    <location>
        <begin position="150"/>
        <end position="186"/>
    </location>
</feature>
<feature type="transmembrane region" description="Helical" evidence="2">
    <location>
        <begin position="302"/>
        <end position="320"/>
    </location>
</feature>
<evidence type="ECO:0000256" key="2">
    <source>
        <dbReference type="SAM" id="Phobius"/>
    </source>
</evidence>
<name>A0ABM1SIS7_LIMPO</name>
<dbReference type="PANTHER" id="PTHR15026">
    <property type="entry name" value="CALCIUM-SIGNAL MODULATING CYCLOPHILIN LIGAND CAML"/>
    <property type="match status" value="1"/>
</dbReference>
<feature type="transmembrane region" description="Helical" evidence="2">
    <location>
        <begin position="212"/>
        <end position="232"/>
    </location>
</feature>
<reference evidence="4" key="1">
    <citation type="submission" date="2025-08" db="UniProtKB">
        <authorList>
            <consortium name="RefSeq"/>
        </authorList>
    </citation>
    <scope>IDENTIFICATION</scope>
    <source>
        <tissue evidence="4">Muscle</tissue>
    </source>
</reference>
<proteinExistence type="predicted"/>
<evidence type="ECO:0000313" key="4">
    <source>
        <dbReference type="RefSeq" id="XP_022243532.1"/>
    </source>
</evidence>
<accession>A0ABM1SIS7</accession>